<accession>A0A9W9YSH8</accession>
<dbReference type="GO" id="GO:0010629">
    <property type="term" value="P:negative regulation of gene expression"/>
    <property type="evidence" value="ECO:0007669"/>
    <property type="project" value="TreeGrafter"/>
</dbReference>
<dbReference type="EC" id="2.4.2.-" evidence="6"/>
<gene>
    <name evidence="9" type="primary">PARP14_12</name>
    <name evidence="9" type="ORF">OS493_014369</name>
</gene>
<evidence type="ECO:0000256" key="4">
    <source>
        <dbReference type="ARBA" id="ARBA00023027"/>
    </source>
</evidence>
<dbReference type="InterPro" id="IPR052056">
    <property type="entry name" value="Mono-ARTD/PARP"/>
</dbReference>
<name>A0A9W9YSH8_9CNID</name>
<keyword evidence="2 6" id="KW-0328">Glycosyltransferase</keyword>
<feature type="domain" description="PARP catalytic" evidence="8">
    <location>
        <begin position="111"/>
        <end position="220"/>
    </location>
</feature>
<dbReference type="AlphaFoldDB" id="A0A9W9YSH8"/>
<evidence type="ECO:0000256" key="1">
    <source>
        <dbReference type="ARBA" id="ARBA00004123"/>
    </source>
</evidence>
<keyword evidence="5" id="KW-0539">Nucleus</keyword>
<evidence type="ECO:0000259" key="8">
    <source>
        <dbReference type="PROSITE" id="PS51059"/>
    </source>
</evidence>
<evidence type="ECO:0000256" key="6">
    <source>
        <dbReference type="RuleBase" id="RU362114"/>
    </source>
</evidence>
<evidence type="ECO:0000256" key="7">
    <source>
        <dbReference type="SAM" id="MobiDB-lite"/>
    </source>
</evidence>
<reference evidence="9" key="1">
    <citation type="submission" date="2023-01" db="EMBL/GenBank/DDBJ databases">
        <title>Genome assembly of the deep-sea coral Lophelia pertusa.</title>
        <authorList>
            <person name="Herrera S."/>
            <person name="Cordes E."/>
        </authorList>
    </citation>
    <scope>NUCLEOTIDE SEQUENCE</scope>
    <source>
        <strain evidence="9">USNM1676648</strain>
        <tissue evidence="9">Polyp</tissue>
    </source>
</reference>
<dbReference type="Pfam" id="PF00644">
    <property type="entry name" value="PARP"/>
    <property type="match status" value="2"/>
</dbReference>
<evidence type="ECO:0000313" key="9">
    <source>
        <dbReference type="EMBL" id="KAJ7361729.1"/>
    </source>
</evidence>
<keyword evidence="4 6" id="KW-0520">NAD</keyword>
<dbReference type="Gene3D" id="3.90.228.10">
    <property type="match status" value="2"/>
</dbReference>
<dbReference type="GO" id="GO:0005634">
    <property type="term" value="C:nucleus"/>
    <property type="evidence" value="ECO:0007669"/>
    <property type="project" value="UniProtKB-SubCell"/>
</dbReference>
<comment type="caution">
    <text evidence="9">The sequence shown here is derived from an EMBL/GenBank/DDBJ whole genome shotgun (WGS) entry which is preliminary data.</text>
</comment>
<evidence type="ECO:0000256" key="2">
    <source>
        <dbReference type="ARBA" id="ARBA00022676"/>
    </source>
</evidence>
<keyword evidence="3 6" id="KW-0808">Transferase</keyword>
<feature type="region of interest" description="Disordered" evidence="7">
    <location>
        <begin position="175"/>
        <end position="197"/>
    </location>
</feature>
<feature type="compositionally biased region" description="Basic and acidic residues" evidence="7">
    <location>
        <begin position="175"/>
        <end position="188"/>
    </location>
</feature>
<protein>
    <recommendedName>
        <fullName evidence="6">Poly [ADP-ribose] polymerase</fullName>
        <shortName evidence="6">PARP</shortName>
        <ecNumber evidence="6">2.4.2.-</ecNumber>
    </recommendedName>
</protein>
<dbReference type="Proteomes" id="UP001163046">
    <property type="component" value="Unassembled WGS sequence"/>
</dbReference>
<evidence type="ECO:0000256" key="3">
    <source>
        <dbReference type="ARBA" id="ARBA00022679"/>
    </source>
</evidence>
<evidence type="ECO:0000313" key="10">
    <source>
        <dbReference type="Proteomes" id="UP001163046"/>
    </source>
</evidence>
<dbReference type="GO" id="GO:0005737">
    <property type="term" value="C:cytoplasm"/>
    <property type="evidence" value="ECO:0007669"/>
    <property type="project" value="TreeGrafter"/>
</dbReference>
<proteinExistence type="predicted"/>
<dbReference type="EMBL" id="MU827308">
    <property type="protein sequence ID" value="KAJ7361729.1"/>
    <property type="molecule type" value="Genomic_DNA"/>
</dbReference>
<dbReference type="GO" id="GO:0003714">
    <property type="term" value="F:transcription corepressor activity"/>
    <property type="evidence" value="ECO:0007669"/>
    <property type="project" value="TreeGrafter"/>
</dbReference>
<dbReference type="GO" id="GO:0003950">
    <property type="term" value="F:NAD+ poly-ADP-ribosyltransferase activity"/>
    <property type="evidence" value="ECO:0007669"/>
    <property type="project" value="UniProtKB-UniRule"/>
</dbReference>
<organism evidence="9 10">
    <name type="scientific">Desmophyllum pertusum</name>
    <dbReference type="NCBI Taxonomy" id="174260"/>
    <lineage>
        <taxon>Eukaryota</taxon>
        <taxon>Metazoa</taxon>
        <taxon>Cnidaria</taxon>
        <taxon>Anthozoa</taxon>
        <taxon>Hexacorallia</taxon>
        <taxon>Scleractinia</taxon>
        <taxon>Caryophylliina</taxon>
        <taxon>Caryophylliidae</taxon>
        <taxon>Desmophyllum</taxon>
    </lineage>
</organism>
<dbReference type="GO" id="GO:1990404">
    <property type="term" value="F:NAD+-protein mono-ADP-ribosyltransferase activity"/>
    <property type="evidence" value="ECO:0007669"/>
    <property type="project" value="TreeGrafter"/>
</dbReference>
<dbReference type="PANTHER" id="PTHR14453:SF102">
    <property type="entry name" value="PROTEIN MONO-ADP-RIBOSYLTRANSFERASE PARP14-LIKE"/>
    <property type="match status" value="1"/>
</dbReference>
<feature type="compositionally biased region" description="Basic and acidic residues" evidence="7">
    <location>
        <begin position="63"/>
        <end position="76"/>
    </location>
</feature>
<comment type="subcellular location">
    <subcellularLocation>
        <location evidence="1">Nucleus</location>
    </subcellularLocation>
</comment>
<keyword evidence="10" id="KW-1185">Reference proteome</keyword>
<dbReference type="GO" id="GO:0070212">
    <property type="term" value="P:protein poly-ADP-ribosylation"/>
    <property type="evidence" value="ECO:0007669"/>
    <property type="project" value="TreeGrafter"/>
</dbReference>
<dbReference type="InterPro" id="IPR012317">
    <property type="entry name" value="Poly(ADP-ribose)pol_cat_dom"/>
</dbReference>
<evidence type="ECO:0000256" key="5">
    <source>
        <dbReference type="ARBA" id="ARBA00023242"/>
    </source>
</evidence>
<dbReference type="SUPFAM" id="SSF56399">
    <property type="entry name" value="ADP-ribosylation"/>
    <property type="match status" value="2"/>
</dbReference>
<dbReference type="PROSITE" id="PS51059">
    <property type="entry name" value="PARP_CATALYTIC"/>
    <property type="match status" value="1"/>
</dbReference>
<dbReference type="OrthoDB" id="6133115at2759"/>
<feature type="region of interest" description="Disordered" evidence="7">
    <location>
        <begin position="63"/>
        <end position="83"/>
    </location>
</feature>
<sequence>MPRDDRGNDVSVHMVSLESSSSEYQDVVERFQQTLDFKQNIVSVERIQNPFLYQAYQLRKQKMERDDGARNNERQLFHGTNPDNITKINTQGFDRSFSGSAHENLLPRNWIPMPRDDRGNDVTVHMVILESSSSEYQDVVERFQQTLDFKQNIVSVERIQNRFLYRAYQLRKQKMERDDGARNNERQLFHGTNPDNITKINMQGFDRSFSGSAHGENWVA</sequence>
<dbReference type="PANTHER" id="PTHR14453">
    <property type="entry name" value="PARP/ZINC FINGER CCCH TYPE DOMAIN CONTAINING PROTEIN"/>
    <property type="match status" value="1"/>
</dbReference>